<feature type="repeat" description="ANK" evidence="3">
    <location>
        <begin position="37"/>
        <end position="69"/>
    </location>
</feature>
<dbReference type="PROSITE" id="PS50297">
    <property type="entry name" value="ANK_REP_REGION"/>
    <property type="match status" value="4"/>
</dbReference>
<evidence type="ECO:0000256" key="3">
    <source>
        <dbReference type="PROSITE-ProRule" id="PRU00023"/>
    </source>
</evidence>
<reference evidence="5" key="1">
    <citation type="submission" date="2016-10" db="EMBL/GenBank/DDBJ databases">
        <authorList>
            <person name="Varghese N."/>
            <person name="Submissions S."/>
        </authorList>
    </citation>
    <scope>NUCLEOTIDE SEQUENCE [LARGE SCALE GENOMIC DNA]</scope>
    <source>
        <strain evidence="5">IBRC-M 10403</strain>
    </source>
</reference>
<keyword evidence="5" id="KW-1185">Reference proteome</keyword>
<feature type="repeat" description="ANK" evidence="3">
    <location>
        <begin position="286"/>
        <end position="318"/>
    </location>
</feature>
<feature type="repeat" description="ANK" evidence="3">
    <location>
        <begin position="217"/>
        <end position="249"/>
    </location>
</feature>
<dbReference type="SMART" id="SM00248">
    <property type="entry name" value="ANK"/>
    <property type="match status" value="8"/>
</dbReference>
<dbReference type="InterPro" id="IPR036770">
    <property type="entry name" value="Ankyrin_rpt-contain_sf"/>
</dbReference>
<accession>A0A1G6QG83</accession>
<evidence type="ECO:0000256" key="2">
    <source>
        <dbReference type="ARBA" id="ARBA00023043"/>
    </source>
</evidence>
<dbReference type="PRINTS" id="PR01415">
    <property type="entry name" value="ANKYRIN"/>
</dbReference>
<dbReference type="RefSeq" id="WP_091450277.1">
    <property type="nucleotide sequence ID" value="NZ_FMZZ01000005.1"/>
</dbReference>
<gene>
    <name evidence="4" type="ORF">SAMN05216174_105243</name>
</gene>
<feature type="repeat" description="ANK" evidence="3">
    <location>
        <begin position="71"/>
        <end position="103"/>
    </location>
</feature>
<dbReference type="EMBL" id="FMZZ01000005">
    <property type="protein sequence ID" value="SDC90706.1"/>
    <property type="molecule type" value="Genomic_DNA"/>
</dbReference>
<dbReference type="STRING" id="1271860.SAMN05216174_105243"/>
<dbReference type="Gene3D" id="1.25.40.20">
    <property type="entry name" value="Ankyrin repeat-containing domain"/>
    <property type="match status" value="3"/>
</dbReference>
<evidence type="ECO:0000256" key="1">
    <source>
        <dbReference type="ARBA" id="ARBA00022737"/>
    </source>
</evidence>
<name>A0A1G6QG83_9PSEU</name>
<dbReference type="AlphaFoldDB" id="A0A1G6QG83"/>
<dbReference type="PANTHER" id="PTHR24171">
    <property type="entry name" value="ANKYRIN REPEAT DOMAIN-CONTAINING PROTEIN 39-RELATED"/>
    <property type="match status" value="1"/>
</dbReference>
<dbReference type="SUPFAM" id="SSF48403">
    <property type="entry name" value="Ankyrin repeat"/>
    <property type="match status" value="1"/>
</dbReference>
<evidence type="ECO:0000313" key="4">
    <source>
        <dbReference type="EMBL" id="SDC90706.1"/>
    </source>
</evidence>
<proteinExistence type="predicted"/>
<feature type="repeat" description="ANK" evidence="3">
    <location>
        <begin position="105"/>
        <end position="137"/>
    </location>
</feature>
<sequence>MSDAMRTLLLNAVRRGDQFEVRGLLRNGVDLNTRRSDGLTPLMVAAGRGDADMVRLLIESGADIYTTDPTAGGTALHKAVQGGDLETVRVLVDAGAFIDAVATTTGHTPLLDAFWYKHPEIVGYLLDRNAGLNLATHYGFSMREHFEYAINVNTLGREKLLAGEALLRRRIEADEHEVKRQKLMAAVTDGDLIAVQVLLANGADVDARFPVLNGFNDLHTPLLVASRDGHTEIVRALIAAGADINATEPTFGACPLHKAVYNGHADITRILVDTPGIDIDFQGATNGYTPLHDALWHGFEECSRILIEAGARLDLVGHDDKTPLDMAVDVFGADHPLTKTLRQAG</sequence>
<dbReference type="Proteomes" id="UP000199501">
    <property type="component" value="Unassembled WGS sequence"/>
</dbReference>
<keyword evidence="2 3" id="KW-0040">ANK repeat</keyword>
<protein>
    <submittedName>
        <fullName evidence="4">Ankyrin repeat</fullName>
    </submittedName>
</protein>
<keyword evidence="1" id="KW-0677">Repeat</keyword>
<dbReference type="PROSITE" id="PS50088">
    <property type="entry name" value="ANK_REPEAT"/>
    <property type="match status" value="5"/>
</dbReference>
<dbReference type="InterPro" id="IPR002110">
    <property type="entry name" value="Ankyrin_rpt"/>
</dbReference>
<dbReference type="Pfam" id="PF12796">
    <property type="entry name" value="Ank_2"/>
    <property type="match status" value="4"/>
</dbReference>
<dbReference type="OrthoDB" id="928522at2"/>
<evidence type="ECO:0000313" key="5">
    <source>
        <dbReference type="Proteomes" id="UP000199501"/>
    </source>
</evidence>
<organism evidence="4 5">
    <name type="scientific">Actinokineospora iranica</name>
    <dbReference type="NCBI Taxonomy" id="1271860"/>
    <lineage>
        <taxon>Bacteria</taxon>
        <taxon>Bacillati</taxon>
        <taxon>Actinomycetota</taxon>
        <taxon>Actinomycetes</taxon>
        <taxon>Pseudonocardiales</taxon>
        <taxon>Pseudonocardiaceae</taxon>
        <taxon>Actinokineospora</taxon>
    </lineage>
</organism>